<evidence type="ECO:0000259" key="2">
    <source>
        <dbReference type="Pfam" id="PF06808"/>
    </source>
</evidence>
<dbReference type="NCBIfam" id="TIGR02123">
    <property type="entry name" value="TRAP_fused"/>
    <property type="match status" value="1"/>
</dbReference>
<feature type="transmembrane region" description="Helical" evidence="1">
    <location>
        <begin position="615"/>
        <end position="631"/>
    </location>
</feature>
<protein>
    <submittedName>
        <fullName evidence="3">TRAP transporter permease</fullName>
    </submittedName>
</protein>
<feature type="transmembrane region" description="Helical" evidence="1">
    <location>
        <begin position="578"/>
        <end position="603"/>
    </location>
</feature>
<dbReference type="RefSeq" id="WP_273738055.1">
    <property type="nucleotide sequence ID" value="NZ_JAQIVI010000121.1"/>
</dbReference>
<dbReference type="InterPro" id="IPR010656">
    <property type="entry name" value="DctM"/>
</dbReference>
<feature type="transmembrane region" description="Helical" evidence="1">
    <location>
        <begin position="20"/>
        <end position="40"/>
    </location>
</feature>
<feature type="transmembrane region" description="Helical" evidence="1">
    <location>
        <begin position="106"/>
        <end position="127"/>
    </location>
</feature>
<name>A0ABD5SPH3_9EURY</name>
<comment type="caution">
    <text evidence="3">The sequence shown here is derived from an EMBL/GenBank/DDBJ whole genome shotgun (WGS) entry which is preliminary data.</text>
</comment>
<keyword evidence="4" id="KW-1185">Reference proteome</keyword>
<accession>A0ABD5SPH3</accession>
<dbReference type="Pfam" id="PF06808">
    <property type="entry name" value="DctM"/>
    <property type="match status" value="1"/>
</dbReference>
<feature type="transmembrane region" description="Helical" evidence="1">
    <location>
        <begin position="46"/>
        <end position="63"/>
    </location>
</feature>
<keyword evidence="1" id="KW-1133">Transmembrane helix</keyword>
<gene>
    <name evidence="3" type="ORF">ACFQE6_08305</name>
</gene>
<evidence type="ECO:0000256" key="1">
    <source>
        <dbReference type="SAM" id="Phobius"/>
    </source>
</evidence>
<feature type="domain" description="TRAP C4-dicarboxylate transport system permease DctM subunit" evidence="2">
    <location>
        <begin position="119"/>
        <end position="574"/>
    </location>
</feature>
<sequence length="672" mass="71794">MSLAEEIRTDSTVEKTLSGLLFTTIFVYWAVLLYYALTFGIPRPKLGIGFLGLSMLIYVLLELNKSIGDRNALDVSVLSAAGVISIVSTVYFYTNYDALNNTRIGMATTTDYVLGLLIFLAVIYLTYRAFGLPFVFVVAAAIGYAYFGMAMPGLLQHTGLGWERLLQIAVTDVEGIYGNLTRITAAWIALFLLFAGLMQAYGAFDVMFRGALWISQHVKSGVAQSAVIASLIIGSISGSATANTALSGSITIPLMKEHGLKAETAGAIEAVASNGGQIMPPVMGASAFLMASLLARSYGDILIAAAIPGIIYFTSIIFAVHFTSIKELDLDREIDIDEELAAADAEEVEELELPLILEAVRFGLPIFLLVYLLAIAQWTIISAALWTVGLMVLTGVLFPISYDAIVNRTVRHTVVEKINETGTGLVIGAKLLAPIAIIIAALNVIADLLMSTGVPSKLTLTLMELSGGIMLVALLLAMILCIILGLGMPTIAAYLIVALLVAPSLIDTFGIPELPAHFFVLYAANLSTITPPIAAGIVVATGIAQANFWRTSLQAIKISAPIFVLPFMFAYNPEIVTASVGLTTFLSGAIGLLGALFMIYGLNHPLTHLETKLEFVLRFGYLAMGILVMVYPGFVPRLSLSAVAVAVFVASSAKRRANLLEKLSLTPLLKSE</sequence>
<feature type="transmembrane region" description="Helical" evidence="1">
    <location>
        <begin position="493"/>
        <end position="512"/>
    </location>
</feature>
<dbReference type="PANTHER" id="PTHR43849:SF2">
    <property type="entry name" value="BLL3936 PROTEIN"/>
    <property type="match status" value="1"/>
</dbReference>
<feature type="transmembrane region" description="Helical" evidence="1">
    <location>
        <begin position="75"/>
        <end position="94"/>
    </location>
</feature>
<feature type="transmembrane region" description="Helical" evidence="1">
    <location>
        <begin position="301"/>
        <end position="322"/>
    </location>
</feature>
<evidence type="ECO:0000313" key="3">
    <source>
        <dbReference type="EMBL" id="MFC6765010.1"/>
    </source>
</evidence>
<keyword evidence="1" id="KW-0812">Transmembrane</keyword>
<keyword evidence="1" id="KW-0472">Membrane</keyword>
<feature type="transmembrane region" description="Helical" evidence="1">
    <location>
        <begin position="185"/>
        <end position="204"/>
    </location>
</feature>
<feature type="transmembrane region" description="Helical" evidence="1">
    <location>
        <begin position="359"/>
        <end position="378"/>
    </location>
</feature>
<feature type="transmembrane region" description="Helical" evidence="1">
    <location>
        <begin position="384"/>
        <end position="405"/>
    </location>
</feature>
<dbReference type="InterPro" id="IPR011853">
    <property type="entry name" value="TRAP_DctM-Dct_fused"/>
</dbReference>
<reference evidence="3 4" key="1">
    <citation type="journal article" date="2019" name="Int. J. Syst. Evol. Microbiol.">
        <title>The Global Catalogue of Microorganisms (GCM) 10K type strain sequencing project: providing services to taxonomists for standard genome sequencing and annotation.</title>
        <authorList>
            <consortium name="The Broad Institute Genomics Platform"/>
            <consortium name="The Broad Institute Genome Sequencing Center for Infectious Disease"/>
            <person name="Wu L."/>
            <person name="Ma J."/>
        </authorList>
    </citation>
    <scope>NUCLEOTIDE SEQUENCE [LARGE SCALE GENOMIC DNA]</scope>
    <source>
        <strain evidence="3 4">LMG 29247</strain>
    </source>
</reference>
<evidence type="ECO:0000313" key="4">
    <source>
        <dbReference type="Proteomes" id="UP001596383"/>
    </source>
</evidence>
<feature type="transmembrane region" description="Helical" evidence="1">
    <location>
        <begin position="425"/>
        <end position="445"/>
    </location>
</feature>
<dbReference type="PANTHER" id="PTHR43849">
    <property type="entry name" value="BLL3936 PROTEIN"/>
    <property type="match status" value="1"/>
</dbReference>
<organism evidence="3 4">
    <name type="scientific">Natrinema soli</name>
    <dbReference type="NCBI Taxonomy" id="1930624"/>
    <lineage>
        <taxon>Archaea</taxon>
        <taxon>Methanobacteriati</taxon>
        <taxon>Methanobacteriota</taxon>
        <taxon>Stenosarchaea group</taxon>
        <taxon>Halobacteria</taxon>
        <taxon>Halobacteriales</taxon>
        <taxon>Natrialbaceae</taxon>
        <taxon>Natrinema</taxon>
    </lineage>
</organism>
<dbReference type="EMBL" id="JBHSWV010000121">
    <property type="protein sequence ID" value="MFC6765010.1"/>
    <property type="molecule type" value="Genomic_DNA"/>
</dbReference>
<dbReference type="Proteomes" id="UP001596383">
    <property type="component" value="Unassembled WGS sequence"/>
</dbReference>
<feature type="transmembrane region" description="Helical" evidence="1">
    <location>
        <begin position="518"/>
        <end position="543"/>
    </location>
</feature>
<feature type="transmembrane region" description="Helical" evidence="1">
    <location>
        <begin position="134"/>
        <end position="155"/>
    </location>
</feature>
<proteinExistence type="predicted"/>
<dbReference type="AlphaFoldDB" id="A0ABD5SPH3"/>
<feature type="transmembrane region" description="Helical" evidence="1">
    <location>
        <begin position="555"/>
        <end position="572"/>
    </location>
</feature>
<feature type="transmembrane region" description="Helical" evidence="1">
    <location>
        <begin position="465"/>
        <end position="486"/>
    </location>
</feature>